<dbReference type="Proteomes" id="UP001586593">
    <property type="component" value="Unassembled WGS sequence"/>
</dbReference>
<protein>
    <submittedName>
        <fullName evidence="1">Uncharacterized protein</fullName>
    </submittedName>
</protein>
<dbReference type="EMBL" id="JAZHXJ010000259">
    <property type="protein sequence ID" value="KAL1866659.1"/>
    <property type="molecule type" value="Genomic_DNA"/>
</dbReference>
<accession>A0ABR3WTL9</accession>
<comment type="caution">
    <text evidence="1">The sequence shown here is derived from an EMBL/GenBank/DDBJ whole genome shotgun (WGS) entry which is preliminary data.</text>
</comment>
<evidence type="ECO:0000313" key="1">
    <source>
        <dbReference type="EMBL" id="KAL1866659.1"/>
    </source>
</evidence>
<name>A0ABR3WTL9_9PEZI</name>
<evidence type="ECO:0000313" key="2">
    <source>
        <dbReference type="Proteomes" id="UP001586593"/>
    </source>
</evidence>
<sequence>MEKTQQDLAKEMRRFDVLTDRRAAHRQESHQPTAPDIPHVSTFGWAAIKWCYEQKNIDAGLRELESQRREFESLQLTYLLRKDKLVHERLQLLQRDVSRLTPGP</sequence>
<gene>
    <name evidence="1" type="ORF">VTK73DRAFT_4562</name>
</gene>
<keyword evidence="2" id="KW-1185">Reference proteome</keyword>
<organism evidence="1 2">
    <name type="scientific">Phialemonium thermophilum</name>
    <dbReference type="NCBI Taxonomy" id="223376"/>
    <lineage>
        <taxon>Eukaryota</taxon>
        <taxon>Fungi</taxon>
        <taxon>Dikarya</taxon>
        <taxon>Ascomycota</taxon>
        <taxon>Pezizomycotina</taxon>
        <taxon>Sordariomycetes</taxon>
        <taxon>Sordariomycetidae</taxon>
        <taxon>Cephalothecales</taxon>
        <taxon>Cephalothecaceae</taxon>
        <taxon>Phialemonium</taxon>
    </lineage>
</organism>
<proteinExistence type="predicted"/>
<reference evidence="1 2" key="1">
    <citation type="journal article" date="2024" name="Commun. Biol.">
        <title>Comparative genomic analysis of thermophilic fungi reveals convergent evolutionary adaptations and gene losses.</title>
        <authorList>
            <person name="Steindorff A.S."/>
            <person name="Aguilar-Pontes M.V."/>
            <person name="Robinson A.J."/>
            <person name="Andreopoulos B."/>
            <person name="LaButti K."/>
            <person name="Kuo A."/>
            <person name="Mondo S."/>
            <person name="Riley R."/>
            <person name="Otillar R."/>
            <person name="Haridas S."/>
            <person name="Lipzen A."/>
            <person name="Grimwood J."/>
            <person name="Schmutz J."/>
            <person name="Clum A."/>
            <person name="Reid I.D."/>
            <person name="Moisan M.C."/>
            <person name="Butler G."/>
            <person name="Nguyen T.T.M."/>
            <person name="Dewar K."/>
            <person name="Conant G."/>
            <person name="Drula E."/>
            <person name="Henrissat B."/>
            <person name="Hansel C."/>
            <person name="Singer S."/>
            <person name="Hutchinson M.I."/>
            <person name="de Vries R.P."/>
            <person name="Natvig D.O."/>
            <person name="Powell A.J."/>
            <person name="Tsang A."/>
            <person name="Grigoriev I.V."/>
        </authorList>
    </citation>
    <scope>NUCLEOTIDE SEQUENCE [LARGE SCALE GENOMIC DNA]</scope>
    <source>
        <strain evidence="1 2">ATCC 24622</strain>
    </source>
</reference>